<keyword evidence="2" id="KW-1185">Reference proteome</keyword>
<comment type="caution">
    <text evidence="1">The sequence shown here is derived from an EMBL/GenBank/DDBJ whole genome shotgun (WGS) entry which is preliminary data.</text>
</comment>
<reference evidence="1 2" key="1">
    <citation type="submission" date="2020-04" db="EMBL/GenBank/DDBJ databases">
        <title>MicrobeNet Type strains.</title>
        <authorList>
            <person name="Nicholson A.C."/>
        </authorList>
    </citation>
    <scope>NUCLEOTIDE SEQUENCE [LARGE SCALE GENOMIC DNA]</scope>
    <source>
        <strain evidence="1 2">ATCC BAA-277</strain>
    </source>
</reference>
<dbReference type="Pfam" id="PF22880">
    <property type="entry name" value="DUF7019"/>
    <property type="match status" value="1"/>
</dbReference>
<organism evidence="1 2">
    <name type="scientific">Actinomadura latina</name>
    <dbReference type="NCBI Taxonomy" id="163603"/>
    <lineage>
        <taxon>Bacteria</taxon>
        <taxon>Bacillati</taxon>
        <taxon>Actinomycetota</taxon>
        <taxon>Actinomycetes</taxon>
        <taxon>Streptosporangiales</taxon>
        <taxon>Thermomonosporaceae</taxon>
        <taxon>Actinomadura</taxon>
    </lineage>
</organism>
<accession>A0A846Z0K4</accession>
<name>A0A846Z0K4_9ACTN</name>
<evidence type="ECO:0000313" key="2">
    <source>
        <dbReference type="Proteomes" id="UP000579250"/>
    </source>
</evidence>
<dbReference type="Proteomes" id="UP000579250">
    <property type="component" value="Unassembled WGS sequence"/>
</dbReference>
<dbReference type="EMBL" id="JAAXPI010000021">
    <property type="protein sequence ID" value="NKZ05447.1"/>
    <property type="molecule type" value="Genomic_DNA"/>
</dbReference>
<evidence type="ECO:0000313" key="1">
    <source>
        <dbReference type="EMBL" id="NKZ05447.1"/>
    </source>
</evidence>
<dbReference type="InterPro" id="IPR054284">
    <property type="entry name" value="DUF7019"/>
</dbReference>
<protein>
    <submittedName>
        <fullName evidence="1">Uncharacterized protein</fullName>
    </submittedName>
</protein>
<dbReference type="RefSeq" id="WP_067640678.1">
    <property type="nucleotide sequence ID" value="NZ_JAAXPI010000021.1"/>
</dbReference>
<dbReference type="AlphaFoldDB" id="A0A846Z0K4"/>
<gene>
    <name evidence="1" type="ORF">HGB48_17100</name>
</gene>
<proteinExistence type="predicted"/>
<sequence length="68" mass="7415">MSLRYHLSISDAKINMLLRQADPGFGRKRTSEVGMSVKLLSGKRTVEAPRTDQVERLVGSPLFGALAG</sequence>